<dbReference type="InterPro" id="IPR029033">
    <property type="entry name" value="His_PPase_superfam"/>
</dbReference>
<dbReference type="EMBL" id="CYYP01000008">
    <property type="protein sequence ID" value="CUO14810.1"/>
    <property type="molecule type" value="Genomic_DNA"/>
</dbReference>
<dbReference type="SUPFAM" id="SSF53254">
    <property type="entry name" value="Phosphoglycerate mutase-like"/>
    <property type="match status" value="1"/>
</dbReference>
<gene>
    <name evidence="1" type="primary">cobC_3</name>
    <name evidence="1" type="ORF">ERS852381_01133</name>
</gene>
<dbReference type="AlphaFoldDB" id="A0A174CSK6"/>
<proteinExistence type="predicted"/>
<dbReference type="GO" id="GO:0005737">
    <property type="term" value="C:cytoplasm"/>
    <property type="evidence" value="ECO:0007669"/>
    <property type="project" value="TreeGrafter"/>
</dbReference>
<dbReference type="GO" id="GO:0009236">
    <property type="term" value="P:cobalamin biosynthetic process"/>
    <property type="evidence" value="ECO:0007669"/>
    <property type="project" value="UniProtKB-UniPathway"/>
</dbReference>
<dbReference type="Proteomes" id="UP000095468">
    <property type="component" value="Unassembled WGS sequence"/>
</dbReference>
<evidence type="ECO:0000313" key="1">
    <source>
        <dbReference type="EMBL" id="CUO14810.1"/>
    </source>
</evidence>
<dbReference type="GO" id="GO:0043755">
    <property type="term" value="F:alpha-ribazole phosphatase activity"/>
    <property type="evidence" value="ECO:0007669"/>
    <property type="project" value="UniProtKB-EC"/>
</dbReference>
<dbReference type="PANTHER" id="PTHR48100:SF1">
    <property type="entry name" value="HISTIDINE PHOSPHATASE FAMILY PROTEIN-RELATED"/>
    <property type="match status" value="1"/>
</dbReference>
<dbReference type="UniPathway" id="UPA00148">
    <property type="reaction ID" value="UER00236"/>
</dbReference>
<evidence type="ECO:0000313" key="2">
    <source>
        <dbReference type="Proteomes" id="UP000095468"/>
    </source>
</evidence>
<accession>A0A174CSK6</accession>
<protein>
    <submittedName>
        <fullName evidence="1">Alpha-ribazole phosphatase</fullName>
        <ecNumber evidence="1">3.1.3.73</ecNumber>
    </submittedName>
</protein>
<dbReference type="InterPro" id="IPR013078">
    <property type="entry name" value="His_Pase_superF_clade-1"/>
</dbReference>
<reference evidence="1 2" key="1">
    <citation type="submission" date="2015-09" db="EMBL/GenBank/DDBJ databases">
        <authorList>
            <consortium name="Pathogen Informatics"/>
        </authorList>
    </citation>
    <scope>NUCLEOTIDE SEQUENCE [LARGE SCALE GENOMIC DNA]</scope>
    <source>
        <strain evidence="1 2">2789STDY5608823</strain>
    </source>
</reference>
<organism evidence="1 2">
    <name type="scientific">Collinsella aerofaciens</name>
    <dbReference type="NCBI Taxonomy" id="74426"/>
    <lineage>
        <taxon>Bacteria</taxon>
        <taxon>Bacillati</taxon>
        <taxon>Actinomycetota</taxon>
        <taxon>Coriobacteriia</taxon>
        <taxon>Coriobacteriales</taxon>
        <taxon>Coriobacteriaceae</taxon>
        <taxon>Collinsella</taxon>
    </lineage>
</organism>
<dbReference type="Gene3D" id="3.40.50.300">
    <property type="entry name" value="P-loop containing nucleotide triphosphate hydrolases"/>
    <property type="match status" value="1"/>
</dbReference>
<dbReference type="SUPFAM" id="SSF52540">
    <property type="entry name" value="P-loop containing nucleoside triphosphate hydrolases"/>
    <property type="match status" value="1"/>
</dbReference>
<dbReference type="Pfam" id="PF00300">
    <property type="entry name" value="His_Phos_1"/>
    <property type="match status" value="1"/>
</dbReference>
<name>A0A174CSK6_9ACTN</name>
<dbReference type="SMART" id="SM00855">
    <property type="entry name" value="PGAM"/>
    <property type="match status" value="1"/>
</dbReference>
<dbReference type="InterPro" id="IPR050275">
    <property type="entry name" value="PGM_Phosphatase"/>
</dbReference>
<keyword evidence="1" id="KW-0378">Hydrolase</keyword>
<dbReference type="Gene3D" id="3.40.50.1240">
    <property type="entry name" value="Phosphoglycerate mutase-like"/>
    <property type="match status" value="1"/>
</dbReference>
<dbReference type="InterPro" id="IPR027417">
    <property type="entry name" value="P-loop_NTPase"/>
</dbReference>
<dbReference type="EC" id="3.1.3.73" evidence="1"/>
<sequence length="333" mass="35784">MMLVVGGAHSGKRTFVREKLGFAADDFVDAAQFAEGGVPAAFAGRVAYRAEELVRALDADRALERLIGFDAVILPLVGSGVVPMRAEDAQWRERAGRLGCALAARADVVVRMTCGIPQVIKGNLADAPRGTQDAGAPLEVVFVRHGATAGTEDHRYSGAGTDEPLSSAGERALRDLACDRDVFRVITSGMARTDQTARILFPKAELMACPGLREMDFGDFEGRSAAELKEDARYRAWVDSWCETRCPHGEGKSDFIRRVVAAFREACESERAQGSGRAVFVVHAGTVKALLSELAVPKMGYFDVHTEPGGAWAATWDGRCLRDVRPASGGDAR</sequence>
<dbReference type="CDD" id="cd07067">
    <property type="entry name" value="HP_PGM_like"/>
    <property type="match status" value="1"/>
</dbReference>
<dbReference type="PANTHER" id="PTHR48100">
    <property type="entry name" value="BROAD-SPECIFICITY PHOSPHATASE YOR283W-RELATED"/>
    <property type="match status" value="1"/>
</dbReference>